<feature type="transmembrane region" description="Helical" evidence="1">
    <location>
        <begin position="18"/>
        <end position="37"/>
    </location>
</feature>
<keyword evidence="1" id="KW-0472">Membrane</keyword>
<sequence length="38" mass="4219">MSSISCLPLFLDHTTLRFIPTKGLTMASNLLLILIWAS</sequence>
<dbReference type="AlphaFoldDB" id="A0A0A9FN71"/>
<keyword evidence="1" id="KW-1133">Transmembrane helix</keyword>
<protein>
    <submittedName>
        <fullName evidence="2">Uncharacterized protein</fullName>
    </submittedName>
</protein>
<proteinExistence type="predicted"/>
<name>A0A0A9FN71_ARUDO</name>
<evidence type="ECO:0000256" key="1">
    <source>
        <dbReference type="SAM" id="Phobius"/>
    </source>
</evidence>
<accession>A0A0A9FN71</accession>
<dbReference type="EMBL" id="GBRH01188148">
    <property type="protein sequence ID" value="JAE09748.1"/>
    <property type="molecule type" value="Transcribed_RNA"/>
</dbReference>
<evidence type="ECO:0000313" key="2">
    <source>
        <dbReference type="EMBL" id="JAE09748.1"/>
    </source>
</evidence>
<organism evidence="2">
    <name type="scientific">Arundo donax</name>
    <name type="common">Giant reed</name>
    <name type="synonym">Donax arundinaceus</name>
    <dbReference type="NCBI Taxonomy" id="35708"/>
    <lineage>
        <taxon>Eukaryota</taxon>
        <taxon>Viridiplantae</taxon>
        <taxon>Streptophyta</taxon>
        <taxon>Embryophyta</taxon>
        <taxon>Tracheophyta</taxon>
        <taxon>Spermatophyta</taxon>
        <taxon>Magnoliopsida</taxon>
        <taxon>Liliopsida</taxon>
        <taxon>Poales</taxon>
        <taxon>Poaceae</taxon>
        <taxon>PACMAD clade</taxon>
        <taxon>Arundinoideae</taxon>
        <taxon>Arundineae</taxon>
        <taxon>Arundo</taxon>
    </lineage>
</organism>
<reference evidence="2" key="2">
    <citation type="journal article" date="2015" name="Data Brief">
        <title>Shoot transcriptome of the giant reed, Arundo donax.</title>
        <authorList>
            <person name="Barrero R.A."/>
            <person name="Guerrero F.D."/>
            <person name="Moolhuijzen P."/>
            <person name="Goolsby J.A."/>
            <person name="Tidwell J."/>
            <person name="Bellgard S.E."/>
            <person name="Bellgard M.I."/>
        </authorList>
    </citation>
    <scope>NUCLEOTIDE SEQUENCE</scope>
    <source>
        <tissue evidence="2">Shoot tissue taken approximately 20 cm above the soil surface</tissue>
    </source>
</reference>
<reference evidence="2" key="1">
    <citation type="submission" date="2014-09" db="EMBL/GenBank/DDBJ databases">
        <authorList>
            <person name="Magalhaes I.L.F."/>
            <person name="Oliveira U."/>
            <person name="Santos F.R."/>
            <person name="Vidigal T.H.D.A."/>
            <person name="Brescovit A.D."/>
            <person name="Santos A.J."/>
        </authorList>
    </citation>
    <scope>NUCLEOTIDE SEQUENCE</scope>
    <source>
        <tissue evidence="2">Shoot tissue taken approximately 20 cm above the soil surface</tissue>
    </source>
</reference>
<keyword evidence="1" id="KW-0812">Transmembrane</keyword>